<dbReference type="Gene3D" id="3.40.50.300">
    <property type="entry name" value="P-loop containing nucleotide triphosphate hydrolases"/>
    <property type="match status" value="1"/>
</dbReference>
<keyword evidence="1" id="KW-0547">Nucleotide-binding</keyword>
<dbReference type="Pfam" id="PF05970">
    <property type="entry name" value="PIF1"/>
    <property type="match status" value="1"/>
</dbReference>
<keyword evidence="1" id="KW-0227">DNA damage</keyword>
<dbReference type="InterPro" id="IPR027417">
    <property type="entry name" value="P-loop_NTPase"/>
</dbReference>
<comment type="catalytic activity">
    <reaction evidence="1">
        <text>ATP + H2O = ADP + phosphate + H(+)</text>
        <dbReference type="Rhea" id="RHEA:13065"/>
        <dbReference type="ChEBI" id="CHEBI:15377"/>
        <dbReference type="ChEBI" id="CHEBI:15378"/>
        <dbReference type="ChEBI" id="CHEBI:30616"/>
        <dbReference type="ChEBI" id="CHEBI:43474"/>
        <dbReference type="ChEBI" id="CHEBI:456216"/>
        <dbReference type="EC" id="5.6.2.3"/>
    </reaction>
</comment>
<dbReference type="InterPro" id="IPR010285">
    <property type="entry name" value="DNA_helicase_pif1-like_DEAD"/>
</dbReference>
<proteinExistence type="inferred from homology"/>
<dbReference type="SUPFAM" id="SSF52540">
    <property type="entry name" value="P-loop containing nucleoside triphosphate hydrolases"/>
    <property type="match status" value="1"/>
</dbReference>
<organism evidence="5 6">
    <name type="scientific">Heligmosomoides polygyrus</name>
    <name type="common">Parasitic roundworm</name>
    <dbReference type="NCBI Taxonomy" id="6339"/>
    <lineage>
        <taxon>Eukaryota</taxon>
        <taxon>Metazoa</taxon>
        <taxon>Ecdysozoa</taxon>
        <taxon>Nematoda</taxon>
        <taxon>Chromadorea</taxon>
        <taxon>Rhabditida</taxon>
        <taxon>Rhabditina</taxon>
        <taxon>Rhabditomorpha</taxon>
        <taxon>Strongyloidea</taxon>
        <taxon>Heligmosomidae</taxon>
        <taxon>Heligmosomoides</taxon>
    </lineage>
</organism>
<dbReference type="InterPro" id="IPR049163">
    <property type="entry name" value="Pif1-like_2B_dom"/>
</dbReference>
<keyword evidence="5" id="KW-1185">Reference proteome</keyword>
<dbReference type="WBParaSite" id="HPBE_0000099201-mRNA-1">
    <property type="protein sequence ID" value="HPBE_0000099201-mRNA-1"/>
    <property type="gene ID" value="HPBE_0000099201"/>
</dbReference>
<dbReference type="Pfam" id="PF21530">
    <property type="entry name" value="Pif1_2B_dom"/>
    <property type="match status" value="1"/>
</dbReference>
<evidence type="ECO:0000259" key="3">
    <source>
        <dbReference type="Pfam" id="PF21530"/>
    </source>
</evidence>
<comment type="similarity">
    <text evidence="1">Belongs to the helicase family.</text>
</comment>
<evidence type="ECO:0000313" key="6">
    <source>
        <dbReference type="WBParaSite" id="HPBE_0000099201-mRNA-1"/>
    </source>
</evidence>
<name>A0A183F4A0_HELPZ</name>
<gene>
    <name evidence="4" type="ORF">HPBE_LOCUS993</name>
</gene>
<reference evidence="6" key="2">
    <citation type="submission" date="2019-09" db="UniProtKB">
        <authorList>
            <consortium name="WormBaseParasite"/>
        </authorList>
    </citation>
    <scope>IDENTIFICATION</scope>
</reference>
<evidence type="ECO:0000259" key="2">
    <source>
        <dbReference type="Pfam" id="PF05970"/>
    </source>
</evidence>
<dbReference type="GO" id="GO:0043139">
    <property type="term" value="F:5'-3' DNA helicase activity"/>
    <property type="evidence" value="ECO:0007669"/>
    <property type="project" value="UniProtKB-EC"/>
</dbReference>
<dbReference type="EC" id="5.6.2.3" evidence="1"/>
<feature type="domain" description="DNA helicase Pif1-like DEAD-box helicase" evidence="2">
    <location>
        <begin position="93"/>
        <end position="225"/>
    </location>
</feature>
<keyword evidence="1" id="KW-0378">Hydrolase</keyword>
<keyword evidence="1" id="KW-0234">DNA repair</keyword>
<dbReference type="GO" id="GO:0006310">
    <property type="term" value="P:DNA recombination"/>
    <property type="evidence" value="ECO:0007669"/>
    <property type="project" value="UniProtKB-KW"/>
</dbReference>
<dbReference type="GO" id="GO:0000723">
    <property type="term" value="P:telomere maintenance"/>
    <property type="evidence" value="ECO:0007669"/>
    <property type="project" value="InterPro"/>
</dbReference>
<dbReference type="PANTHER" id="PTHR10492">
    <property type="match status" value="1"/>
</dbReference>
<dbReference type="GO" id="GO:0016787">
    <property type="term" value="F:hydrolase activity"/>
    <property type="evidence" value="ECO:0007669"/>
    <property type="project" value="UniProtKB-KW"/>
</dbReference>
<accession>A0A183F4A0</accession>
<evidence type="ECO:0000313" key="4">
    <source>
        <dbReference type="EMBL" id="VDO19375.1"/>
    </source>
</evidence>
<dbReference type="OrthoDB" id="10056572at2759"/>
<feature type="domain" description="DNA helicase Pif1-like 2B" evidence="3">
    <location>
        <begin position="321"/>
        <end position="351"/>
    </location>
</feature>
<dbReference type="Proteomes" id="UP000050761">
    <property type="component" value="Unassembled WGS sequence"/>
</dbReference>
<dbReference type="EMBL" id="UZAH01000929">
    <property type="protein sequence ID" value="VDO19375.1"/>
    <property type="molecule type" value="Genomic_DNA"/>
</dbReference>
<dbReference type="AlphaFoldDB" id="A0A183F4A0"/>
<keyword evidence="1" id="KW-0347">Helicase</keyword>
<protein>
    <recommendedName>
        <fullName evidence="1">ATP-dependent DNA helicase</fullName>
        <ecNumber evidence="1">5.6.2.3</ecNumber>
    </recommendedName>
</protein>
<dbReference type="PANTHER" id="PTHR10492:SF57">
    <property type="entry name" value="ATP-DEPENDENT DNA HELICASE"/>
    <property type="match status" value="1"/>
</dbReference>
<evidence type="ECO:0000313" key="5">
    <source>
        <dbReference type="Proteomes" id="UP000050761"/>
    </source>
</evidence>
<accession>A0A3P7X0S4</accession>
<dbReference type="GO" id="GO:0006281">
    <property type="term" value="P:DNA repair"/>
    <property type="evidence" value="ECO:0007669"/>
    <property type="project" value="UniProtKB-KW"/>
</dbReference>
<comment type="cofactor">
    <cofactor evidence="1">
        <name>Mg(2+)</name>
        <dbReference type="ChEBI" id="CHEBI:18420"/>
    </cofactor>
</comment>
<reference evidence="4 5" key="1">
    <citation type="submission" date="2018-11" db="EMBL/GenBank/DDBJ databases">
        <authorList>
            <consortium name="Pathogen Informatics"/>
        </authorList>
    </citation>
    <scope>NUCLEOTIDE SEQUENCE [LARGE SCALE GENOMIC DNA]</scope>
</reference>
<keyword evidence="1" id="KW-0233">DNA recombination</keyword>
<evidence type="ECO:0000256" key="1">
    <source>
        <dbReference type="RuleBase" id="RU363044"/>
    </source>
</evidence>
<keyword evidence="1" id="KW-0067">ATP-binding</keyword>
<sequence>MEAKEEVRTNVRENDHRSKNDSYSGSFFCMEKRLHRLKMCERRRSSKDFFLKTISKSTLINTIVLEKVTTAFSLTDRVGAVRHLCHDNLSLATARRKRILNVAWTGIAKNGRTVTSAFRLLKSLIGHEAAVKGSQYVAEVDAIIWDEAHMAPKLEAVNLLLQDIIQKNEPFEGKIMLLGKDFRQVLPVVEKGSHRDFVEVCFKMSVLWPLFKIHKLIANMRLNDYCHREWLLKIDENGDIKVPDDLICEGDIAEAIFWEALNRENGDFPELAVLTPRNVDALCVNDYVLDRLSGDQEQVVFLSEDEAIVEDLSDTLNFPTEFLNKMTPTGVPPHVLNLKVGCIVLLLRNLYVAKAYAMEHALSSEVLLPRIDCYFSQKLPFQLRRRQFPIRLSFAITINKSQEQSFSKVGIALSDPIFAHGLCCPFSGTKPQRNCCKST</sequence>
<dbReference type="GO" id="GO:0005524">
    <property type="term" value="F:ATP binding"/>
    <property type="evidence" value="ECO:0007669"/>
    <property type="project" value="UniProtKB-KW"/>
</dbReference>